<sequence length="390" mass="45119">MQRRVNPLPWKEVSPMDEKVKFIAAVCDGSVSISTLCEAFGISRKTGYKWLSRYRKEGPGGLLDKSKTPHSNPNRVGFAEERMILGVRKDHPTWGPLKIRAFLENSNPDLIWPAVSTIGSILQKRGLVKPRKKRQGMGRYSEPFKGYDHANAVWCADFKGDFKLKDGIRCYPLTISDGYSRFLLCCKGLSGTRTYETKKEFERCFREYGLPNAIRTDNGIPFAAGLGISLLSTWWIKLGILPERIQPGKPQENGRHERMHRTLKAEAVYPIRSNMKQQQKSFDRFRTEYNYERPHEALGQKPPSEFYQASKRSFPNKIQEVTYPDHFEVRKVDDGNFYWKNKRFFITKSLGGEHIGFEPVEDGIWTIYFSFVKIGIFNERKKKVSRILKV</sequence>
<dbReference type="AlphaFoldDB" id="A0A4Z1ARE9"/>
<dbReference type="GO" id="GO:0015074">
    <property type="term" value="P:DNA integration"/>
    <property type="evidence" value="ECO:0007669"/>
    <property type="project" value="InterPro"/>
</dbReference>
<dbReference type="InterPro" id="IPR009057">
    <property type="entry name" value="Homeodomain-like_sf"/>
</dbReference>
<dbReference type="InterPro" id="IPR036388">
    <property type="entry name" value="WH-like_DNA-bd_sf"/>
</dbReference>
<dbReference type="PANTHER" id="PTHR47515:SF2">
    <property type="entry name" value="INTEGRASE CORE DOMAIN PROTEIN"/>
    <property type="match status" value="1"/>
</dbReference>
<reference evidence="2" key="1">
    <citation type="journal article" date="2019" name="PLoS Negl. Trop. Dis.">
        <title>Revisiting the worldwide diversity of Leptospira species in the environment.</title>
        <authorList>
            <person name="Vincent A.T."/>
            <person name="Schiettekatte O."/>
            <person name="Bourhy P."/>
            <person name="Veyrier F.J."/>
            <person name="Picardeau M."/>
        </authorList>
    </citation>
    <scope>NUCLEOTIDE SEQUENCE [LARGE SCALE GENOMIC DNA]</scope>
    <source>
        <strain evidence="2">201601113</strain>
    </source>
</reference>
<accession>A0A4Z1ARE9</accession>
<gene>
    <name evidence="2" type="ORF">EHR06_01290</name>
</gene>
<evidence type="ECO:0000259" key="1">
    <source>
        <dbReference type="PROSITE" id="PS50994"/>
    </source>
</evidence>
<dbReference type="SUPFAM" id="SSF46689">
    <property type="entry name" value="Homeodomain-like"/>
    <property type="match status" value="1"/>
</dbReference>
<name>A0A4Z1ARE9_9LEPT</name>
<dbReference type="InterPro" id="IPR001584">
    <property type="entry name" value="Integrase_cat-core"/>
</dbReference>
<dbReference type="Proteomes" id="UP000297241">
    <property type="component" value="Unassembled WGS sequence"/>
</dbReference>
<feature type="domain" description="Integrase catalytic" evidence="1">
    <location>
        <begin position="139"/>
        <end position="310"/>
    </location>
</feature>
<dbReference type="OrthoDB" id="344043at2"/>
<dbReference type="Pfam" id="PF13683">
    <property type="entry name" value="rve_3"/>
    <property type="match status" value="1"/>
</dbReference>
<dbReference type="Pfam" id="PF13565">
    <property type="entry name" value="HTH_32"/>
    <property type="match status" value="1"/>
</dbReference>
<dbReference type="GO" id="GO:0003676">
    <property type="term" value="F:nucleic acid binding"/>
    <property type="evidence" value="ECO:0007669"/>
    <property type="project" value="InterPro"/>
</dbReference>
<keyword evidence="3" id="KW-1185">Reference proteome</keyword>
<comment type="caution">
    <text evidence="2">The sequence shown here is derived from an EMBL/GenBank/DDBJ whole genome shotgun (WGS) entry which is preliminary data.</text>
</comment>
<organism evidence="2 3">
    <name type="scientific">Leptospira dzoumogneensis</name>
    <dbReference type="NCBI Taxonomy" id="2484904"/>
    <lineage>
        <taxon>Bacteria</taxon>
        <taxon>Pseudomonadati</taxon>
        <taxon>Spirochaetota</taxon>
        <taxon>Spirochaetia</taxon>
        <taxon>Leptospirales</taxon>
        <taxon>Leptospiraceae</taxon>
        <taxon>Leptospira</taxon>
    </lineage>
</organism>
<dbReference type="PROSITE" id="PS50994">
    <property type="entry name" value="INTEGRASE"/>
    <property type="match status" value="1"/>
</dbReference>
<dbReference type="InterPro" id="IPR036397">
    <property type="entry name" value="RNaseH_sf"/>
</dbReference>
<proteinExistence type="predicted"/>
<dbReference type="SUPFAM" id="SSF53098">
    <property type="entry name" value="Ribonuclease H-like"/>
    <property type="match status" value="1"/>
</dbReference>
<protein>
    <submittedName>
        <fullName evidence="2">IS481 family transposase</fullName>
    </submittedName>
</protein>
<dbReference type="Gene3D" id="3.30.420.10">
    <property type="entry name" value="Ribonuclease H-like superfamily/Ribonuclease H"/>
    <property type="match status" value="1"/>
</dbReference>
<evidence type="ECO:0000313" key="2">
    <source>
        <dbReference type="EMBL" id="TGN03614.1"/>
    </source>
</evidence>
<dbReference type="InterPro" id="IPR012337">
    <property type="entry name" value="RNaseH-like_sf"/>
</dbReference>
<dbReference type="EMBL" id="RQHS01000004">
    <property type="protein sequence ID" value="TGN03614.1"/>
    <property type="molecule type" value="Genomic_DNA"/>
</dbReference>
<dbReference type="PANTHER" id="PTHR47515">
    <property type="entry name" value="LOW CALCIUM RESPONSE LOCUS PROTEIN T"/>
    <property type="match status" value="1"/>
</dbReference>
<evidence type="ECO:0000313" key="3">
    <source>
        <dbReference type="Proteomes" id="UP000297241"/>
    </source>
</evidence>
<dbReference type="Gene3D" id="1.10.10.10">
    <property type="entry name" value="Winged helix-like DNA-binding domain superfamily/Winged helix DNA-binding domain"/>
    <property type="match status" value="1"/>
</dbReference>